<evidence type="ECO:0000313" key="4">
    <source>
        <dbReference type="EMBL" id="EME40588.1"/>
    </source>
</evidence>
<dbReference type="PANTHER" id="PTHR31306:SF5">
    <property type="entry name" value="ALPHA-1,6-MANNOSYLTRANSFERASE MNN10-RELATED"/>
    <property type="match status" value="1"/>
</dbReference>
<dbReference type="GO" id="GO:0000139">
    <property type="term" value="C:Golgi membrane"/>
    <property type="evidence" value="ECO:0007669"/>
    <property type="project" value="TreeGrafter"/>
</dbReference>
<dbReference type="OMA" id="DWIWWLD"/>
<dbReference type="GO" id="GO:0016757">
    <property type="term" value="F:glycosyltransferase activity"/>
    <property type="evidence" value="ECO:0007669"/>
    <property type="project" value="UniProtKB-KW"/>
</dbReference>
<evidence type="ECO:0000256" key="1">
    <source>
        <dbReference type="ARBA" id="ARBA00005664"/>
    </source>
</evidence>
<name>N1PDA5_DOTSN</name>
<protein>
    <submittedName>
        <fullName evidence="4">Glycosyltransferase family 34 protein</fullName>
    </submittedName>
</protein>
<dbReference type="OrthoDB" id="205108at2759"/>
<reference evidence="5" key="1">
    <citation type="journal article" date="2012" name="PLoS Genet.">
        <title>The genomes of the fungal plant pathogens Cladosporium fulvum and Dothistroma septosporum reveal adaptation to different hosts and lifestyles but also signatures of common ancestry.</title>
        <authorList>
            <person name="de Wit P.J.G.M."/>
            <person name="van der Burgt A."/>
            <person name="Oekmen B."/>
            <person name="Stergiopoulos I."/>
            <person name="Abd-Elsalam K.A."/>
            <person name="Aerts A.L."/>
            <person name="Bahkali A.H."/>
            <person name="Beenen H.G."/>
            <person name="Chettri P."/>
            <person name="Cox M.P."/>
            <person name="Datema E."/>
            <person name="de Vries R.P."/>
            <person name="Dhillon B."/>
            <person name="Ganley A.R."/>
            <person name="Griffiths S.A."/>
            <person name="Guo Y."/>
            <person name="Hamelin R.C."/>
            <person name="Henrissat B."/>
            <person name="Kabir M.S."/>
            <person name="Jashni M.K."/>
            <person name="Kema G."/>
            <person name="Klaubauf S."/>
            <person name="Lapidus A."/>
            <person name="Levasseur A."/>
            <person name="Lindquist E."/>
            <person name="Mehrabi R."/>
            <person name="Ohm R.A."/>
            <person name="Owen T.J."/>
            <person name="Salamov A."/>
            <person name="Schwelm A."/>
            <person name="Schijlen E."/>
            <person name="Sun H."/>
            <person name="van den Burg H.A."/>
            <person name="van Ham R.C.H.J."/>
            <person name="Zhang S."/>
            <person name="Goodwin S.B."/>
            <person name="Grigoriev I.V."/>
            <person name="Collemare J."/>
            <person name="Bradshaw R.E."/>
        </authorList>
    </citation>
    <scope>NUCLEOTIDE SEQUENCE [LARGE SCALE GENOMIC DNA]</scope>
    <source>
        <strain evidence="5">NZE10 / CBS 128990</strain>
    </source>
</reference>
<sequence>MPLRSTRKVDVNRFLLIAILALLSYSVFYKNGNPSRSSALTTVQQGAENVVESSKELVTSGGNGAGKGKDTKYAVMSMNTKSNSYDYMAVSSKDRYARKWGYDMLWSWDQQKDGIFKYWDKLEMIANATKATLAGDESYEWVLMIDYDTLITNTSITLDELVEDSLQQAEREGKKRDDIDMIVTPDCFPLNVGAMIFRTTPWTLNLMQEWQAGRLIKNKDGHNPSEQDVLRDFIKSNAHRTADKSVTILQWKMNAFPTEIKCYDNRDPIPWKPGMFLVHFAGAWAHVKEDDPTGVLMKRYYPYIDQADSDVEN</sequence>
<accession>N1PDA5</accession>
<organism evidence="4 5">
    <name type="scientific">Dothistroma septosporum (strain NZE10 / CBS 128990)</name>
    <name type="common">Red band needle blight fungus</name>
    <name type="synonym">Mycosphaerella pini</name>
    <dbReference type="NCBI Taxonomy" id="675120"/>
    <lineage>
        <taxon>Eukaryota</taxon>
        <taxon>Fungi</taxon>
        <taxon>Dikarya</taxon>
        <taxon>Ascomycota</taxon>
        <taxon>Pezizomycotina</taxon>
        <taxon>Dothideomycetes</taxon>
        <taxon>Dothideomycetidae</taxon>
        <taxon>Mycosphaerellales</taxon>
        <taxon>Mycosphaerellaceae</taxon>
        <taxon>Dothistroma</taxon>
    </lineage>
</organism>
<dbReference type="Gene3D" id="3.90.550.10">
    <property type="entry name" value="Spore Coat Polysaccharide Biosynthesis Protein SpsA, Chain A"/>
    <property type="match status" value="1"/>
</dbReference>
<dbReference type="PANTHER" id="PTHR31306">
    <property type="entry name" value="ALPHA-1,6-MANNOSYLTRANSFERASE MNN11-RELATED"/>
    <property type="match status" value="1"/>
</dbReference>
<evidence type="ECO:0000256" key="3">
    <source>
        <dbReference type="ARBA" id="ARBA00022679"/>
    </source>
</evidence>
<comment type="similarity">
    <text evidence="1">Belongs to the glycosyltransferase 34 family.</text>
</comment>
<evidence type="ECO:0000313" key="5">
    <source>
        <dbReference type="Proteomes" id="UP000016933"/>
    </source>
</evidence>
<dbReference type="InterPro" id="IPR029044">
    <property type="entry name" value="Nucleotide-diphossugar_trans"/>
</dbReference>
<dbReference type="GO" id="GO:0006487">
    <property type="term" value="P:protein N-linked glycosylation"/>
    <property type="evidence" value="ECO:0007669"/>
    <property type="project" value="TreeGrafter"/>
</dbReference>
<keyword evidence="2" id="KW-0328">Glycosyltransferase</keyword>
<keyword evidence="5" id="KW-1185">Reference proteome</keyword>
<dbReference type="EMBL" id="KB446543">
    <property type="protein sequence ID" value="EME40588.1"/>
    <property type="molecule type" value="Genomic_DNA"/>
</dbReference>
<reference evidence="4 5" key="2">
    <citation type="journal article" date="2012" name="PLoS Pathog.">
        <title>Diverse lifestyles and strategies of plant pathogenesis encoded in the genomes of eighteen Dothideomycetes fungi.</title>
        <authorList>
            <person name="Ohm R.A."/>
            <person name="Feau N."/>
            <person name="Henrissat B."/>
            <person name="Schoch C.L."/>
            <person name="Horwitz B.A."/>
            <person name="Barry K.W."/>
            <person name="Condon B.J."/>
            <person name="Copeland A.C."/>
            <person name="Dhillon B."/>
            <person name="Glaser F."/>
            <person name="Hesse C.N."/>
            <person name="Kosti I."/>
            <person name="LaButti K."/>
            <person name="Lindquist E.A."/>
            <person name="Lucas S."/>
            <person name="Salamov A.A."/>
            <person name="Bradshaw R.E."/>
            <person name="Ciuffetti L."/>
            <person name="Hamelin R.C."/>
            <person name="Kema G.H.J."/>
            <person name="Lawrence C."/>
            <person name="Scott J.A."/>
            <person name="Spatafora J.W."/>
            <person name="Turgeon B.G."/>
            <person name="de Wit P.J.G.M."/>
            <person name="Zhong S."/>
            <person name="Goodwin S.B."/>
            <person name="Grigoriev I.V."/>
        </authorList>
    </citation>
    <scope>NUCLEOTIDE SEQUENCE [LARGE SCALE GENOMIC DNA]</scope>
    <source>
        <strain evidence="5">NZE10 / CBS 128990</strain>
    </source>
</reference>
<dbReference type="Proteomes" id="UP000016933">
    <property type="component" value="Unassembled WGS sequence"/>
</dbReference>
<dbReference type="HOGENOM" id="CLU_074018_0_0_1"/>
<dbReference type="SUPFAM" id="SSF53448">
    <property type="entry name" value="Nucleotide-diphospho-sugar transferases"/>
    <property type="match status" value="1"/>
</dbReference>
<keyword evidence="3 4" id="KW-0808">Transferase</keyword>
<proteinExistence type="inferred from homology"/>
<dbReference type="InterPro" id="IPR008630">
    <property type="entry name" value="Glyco_trans_34"/>
</dbReference>
<gene>
    <name evidence="4" type="ORF">DOTSEDRAFT_27222</name>
</gene>
<dbReference type="STRING" id="675120.N1PDA5"/>
<dbReference type="eggNOG" id="KOG4748">
    <property type="taxonomic scope" value="Eukaryota"/>
</dbReference>
<evidence type="ECO:0000256" key="2">
    <source>
        <dbReference type="ARBA" id="ARBA00022676"/>
    </source>
</evidence>
<dbReference type="AlphaFoldDB" id="N1PDA5"/>
<dbReference type="Pfam" id="PF05637">
    <property type="entry name" value="Glyco_transf_34"/>
    <property type="match status" value="1"/>
</dbReference>